<gene>
    <name evidence="3" type="ORF">AFUS01_LOCUS24863</name>
</gene>
<reference evidence="3" key="1">
    <citation type="submission" date="2021-06" db="EMBL/GenBank/DDBJ databases">
        <authorList>
            <person name="Hodson N. C."/>
            <person name="Mongue J. A."/>
            <person name="Jaron S. K."/>
        </authorList>
    </citation>
    <scope>NUCLEOTIDE SEQUENCE</scope>
</reference>
<dbReference type="Proteomes" id="UP000708208">
    <property type="component" value="Unassembled WGS sequence"/>
</dbReference>
<dbReference type="AlphaFoldDB" id="A0A8J2L2I7"/>
<accession>A0A8J2L2I7</accession>
<sequence length="137" mass="15909">YSVKIVNYFNQTIQRSGVSGEAHFVIIIVLALLICTKNGGAKIQTRNIIIRDSTPTAFNVRSLESSSRSNNSGAINALKNFVVEFFKFLHILNEHTIRSNSRQQKQFNRRGGWPQDNHQSIYYYNPRPPQRNWNYYD</sequence>
<evidence type="ECO:0000313" key="3">
    <source>
        <dbReference type="EMBL" id="CAG7786289.1"/>
    </source>
</evidence>
<evidence type="ECO:0000313" key="4">
    <source>
        <dbReference type="Proteomes" id="UP000708208"/>
    </source>
</evidence>
<feature type="non-terminal residue" evidence="3">
    <location>
        <position position="1"/>
    </location>
</feature>
<name>A0A8J2L2I7_9HEXA</name>
<keyword evidence="2" id="KW-0472">Membrane</keyword>
<proteinExistence type="predicted"/>
<protein>
    <submittedName>
        <fullName evidence="3">Uncharacterized protein</fullName>
    </submittedName>
</protein>
<feature type="region of interest" description="Disordered" evidence="1">
    <location>
        <begin position="100"/>
        <end position="125"/>
    </location>
</feature>
<organism evidence="3 4">
    <name type="scientific">Allacma fusca</name>
    <dbReference type="NCBI Taxonomy" id="39272"/>
    <lineage>
        <taxon>Eukaryota</taxon>
        <taxon>Metazoa</taxon>
        <taxon>Ecdysozoa</taxon>
        <taxon>Arthropoda</taxon>
        <taxon>Hexapoda</taxon>
        <taxon>Collembola</taxon>
        <taxon>Symphypleona</taxon>
        <taxon>Sminthuridae</taxon>
        <taxon>Allacma</taxon>
    </lineage>
</organism>
<feature type="transmembrane region" description="Helical" evidence="2">
    <location>
        <begin position="22"/>
        <end position="41"/>
    </location>
</feature>
<keyword evidence="2" id="KW-0812">Transmembrane</keyword>
<dbReference type="EMBL" id="CAJVCH010314495">
    <property type="protein sequence ID" value="CAG7786289.1"/>
    <property type="molecule type" value="Genomic_DNA"/>
</dbReference>
<evidence type="ECO:0000256" key="1">
    <source>
        <dbReference type="SAM" id="MobiDB-lite"/>
    </source>
</evidence>
<keyword evidence="2" id="KW-1133">Transmembrane helix</keyword>
<keyword evidence="4" id="KW-1185">Reference proteome</keyword>
<evidence type="ECO:0000256" key="2">
    <source>
        <dbReference type="SAM" id="Phobius"/>
    </source>
</evidence>
<comment type="caution">
    <text evidence="3">The sequence shown here is derived from an EMBL/GenBank/DDBJ whole genome shotgun (WGS) entry which is preliminary data.</text>
</comment>